<feature type="chain" id="PRO_5046605829" evidence="1">
    <location>
        <begin position="23"/>
        <end position="738"/>
    </location>
</feature>
<protein>
    <submittedName>
        <fullName evidence="2">Uncharacterized protein</fullName>
    </submittedName>
</protein>
<gene>
    <name evidence="2" type="ORF">F0U60_32190</name>
</gene>
<evidence type="ECO:0000256" key="1">
    <source>
        <dbReference type="SAM" id="SignalP"/>
    </source>
</evidence>
<evidence type="ECO:0000313" key="3">
    <source>
        <dbReference type="Proteomes" id="UP001611383"/>
    </source>
</evidence>
<evidence type="ECO:0000313" key="2">
    <source>
        <dbReference type="EMBL" id="WNG48270.1"/>
    </source>
</evidence>
<feature type="signal peptide" evidence="1">
    <location>
        <begin position="1"/>
        <end position="22"/>
    </location>
</feature>
<dbReference type="Proteomes" id="UP001611383">
    <property type="component" value="Chromosome"/>
</dbReference>
<accession>A0ABY9WYP3</accession>
<organism evidence="2 3">
    <name type="scientific">Archangium minus</name>
    <dbReference type="NCBI Taxonomy" id="83450"/>
    <lineage>
        <taxon>Bacteria</taxon>
        <taxon>Pseudomonadati</taxon>
        <taxon>Myxococcota</taxon>
        <taxon>Myxococcia</taxon>
        <taxon>Myxococcales</taxon>
        <taxon>Cystobacterineae</taxon>
        <taxon>Archangiaceae</taxon>
        <taxon>Archangium</taxon>
    </lineage>
</organism>
<reference evidence="2 3" key="1">
    <citation type="submission" date="2019-08" db="EMBL/GenBank/DDBJ databases">
        <title>Archangium and Cystobacter genomes.</title>
        <authorList>
            <person name="Chen I.-C.K."/>
            <person name="Wielgoss S."/>
        </authorList>
    </citation>
    <scope>NUCLEOTIDE SEQUENCE [LARGE SCALE GENOMIC DNA]</scope>
    <source>
        <strain evidence="2 3">Cbm 6</strain>
    </source>
</reference>
<dbReference type="EMBL" id="CP043494">
    <property type="protein sequence ID" value="WNG48270.1"/>
    <property type="molecule type" value="Genomic_DNA"/>
</dbReference>
<sequence>MRTSLLILVPLMLATQAWPARAELPSVPKCRLDSSLEAPFQSAFEAIRKHWSETDPSAFPFDSLTINAEPLPRGLRLDVVRDAYAGQVNDKGCPIGGKTRKARGSPDDKTVARLCQPDGPRRLRCSADGMRALLDSDPQERKPNLGFVLVLAHEMSHLVHGDPGAFISPFKPISRALSGDEKWAALSLACELPDPKRNKAQLDREERADNEAVAIVERLVAAQMKDDTSAGPAGARSLLLGSINASLLGLRQWQASLQGRRDIPPIDTPLEQDDVERFIEWVTDRRLCDLFANSKGTALVPQVPADHPIASVRLSYLALRLASLPVSGDGPTLLDQMGTGNANELLNRMASVIALIARNEAEAEVRSTQSFCERVRWMTVPACEAVPAQFPRAPRSCPEMQAKVEWRPLKVSPEKTLVTKEQEVLQLGARNLTFARPLGGNTLLVGGIGSLGFVGADGTASWFEVPCIPRDAVETDDGALVICDHALGLIRTSRSAPLAWGRATNPVFNGEPDEEQSSVRWMGRVGERILALFVSGSGTTQTIDVTSDQWRTAAPWRQQGCDVLIHGMEVGLANGRWTGASTGVESIHRTARFDDNFTRPTTFTARSSPESLTCGIGPKGPLCLAVDGRLFEPEPSQPRVMARLSIAELVRKGRLRDASLCTSGESVWALLVEDVRGEPVAELHHIQGSSARRVVERKGFDAASLRCSSDETTVMFSSGLASEVHRFKTAEKVTRDGK</sequence>
<dbReference type="RefSeq" id="WP_395826026.1">
    <property type="nucleotide sequence ID" value="NZ_CP043494.1"/>
</dbReference>
<keyword evidence="1" id="KW-0732">Signal</keyword>
<keyword evidence="3" id="KW-1185">Reference proteome</keyword>
<proteinExistence type="predicted"/>
<name>A0ABY9WYP3_9BACT</name>